<dbReference type="AlphaFoldDB" id="A0A7W8VE57"/>
<evidence type="ECO:0000256" key="1">
    <source>
        <dbReference type="SAM" id="MobiDB-lite"/>
    </source>
</evidence>
<dbReference type="Proteomes" id="UP000572635">
    <property type="component" value="Unassembled WGS sequence"/>
</dbReference>
<comment type="caution">
    <text evidence="4">The sequence shown here is derived from an EMBL/GenBank/DDBJ whole genome shotgun (WGS) entry which is preliminary data.</text>
</comment>
<feature type="chain" id="PRO_5039416190" evidence="2">
    <location>
        <begin position="23"/>
        <end position="209"/>
    </location>
</feature>
<proteinExistence type="predicted"/>
<name>A0A7W8VE57_9ACTN</name>
<dbReference type="Gene3D" id="1.20.1260.10">
    <property type="match status" value="1"/>
</dbReference>
<dbReference type="InterPro" id="IPR012347">
    <property type="entry name" value="Ferritin-like"/>
</dbReference>
<feature type="region of interest" description="Disordered" evidence="1">
    <location>
        <begin position="182"/>
        <end position="209"/>
    </location>
</feature>
<keyword evidence="2" id="KW-0732">Signal</keyword>
<dbReference type="RefSeq" id="WP_184392269.1">
    <property type="nucleotide sequence ID" value="NZ_BAAAJD010000112.1"/>
</dbReference>
<evidence type="ECO:0000313" key="5">
    <source>
        <dbReference type="Proteomes" id="UP000572635"/>
    </source>
</evidence>
<dbReference type="InterPro" id="IPR005183">
    <property type="entry name" value="DUF305_CopM-like"/>
</dbReference>
<sequence>MAPNKRVFLLPAALASALLLSACGGSPEGSGGPAGDGAAPSAEFNSADVMFAQMMIPHHEQALEMAELAEGRSGPEVGDLAERIEEAQGPEIEQLTAMLDEWGEPVEAEMDHEMDGMLTEEQLADLEAADGDAFDELFLEQMIEHHEGAVEMAQTQLDEGVNAEATELATAVVEAQEAEISEMRGLLGEPSEAPASEDASGAGGGHSGH</sequence>
<reference evidence="4 5" key="1">
    <citation type="submission" date="2020-08" db="EMBL/GenBank/DDBJ databases">
        <title>Sequencing the genomes of 1000 actinobacteria strains.</title>
        <authorList>
            <person name="Klenk H.-P."/>
        </authorList>
    </citation>
    <scope>NUCLEOTIDE SEQUENCE [LARGE SCALE GENOMIC DNA]</scope>
    <source>
        <strain evidence="4 5">DSM 44551</strain>
    </source>
</reference>
<accession>A0A7W8VE57</accession>
<dbReference type="PROSITE" id="PS51257">
    <property type="entry name" value="PROKAR_LIPOPROTEIN"/>
    <property type="match status" value="1"/>
</dbReference>
<organism evidence="4 5">
    <name type="scientific">Nocardiopsis composta</name>
    <dbReference type="NCBI Taxonomy" id="157465"/>
    <lineage>
        <taxon>Bacteria</taxon>
        <taxon>Bacillati</taxon>
        <taxon>Actinomycetota</taxon>
        <taxon>Actinomycetes</taxon>
        <taxon>Streptosporangiales</taxon>
        <taxon>Nocardiopsidaceae</taxon>
        <taxon>Nocardiopsis</taxon>
    </lineage>
</organism>
<evidence type="ECO:0000256" key="2">
    <source>
        <dbReference type="SAM" id="SignalP"/>
    </source>
</evidence>
<dbReference type="EMBL" id="JACHDB010000001">
    <property type="protein sequence ID" value="MBB5432745.1"/>
    <property type="molecule type" value="Genomic_DNA"/>
</dbReference>
<dbReference type="Pfam" id="PF03713">
    <property type="entry name" value="DUF305"/>
    <property type="match status" value="1"/>
</dbReference>
<protein>
    <submittedName>
        <fullName evidence="4">Uncharacterized protein (DUF305 family)</fullName>
    </submittedName>
</protein>
<feature type="domain" description="DUF305" evidence="3">
    <location>
        <begin position="48"/>
        <end position="187"/>
    </location>
</feature>
<dbReference type="PANTHER" id="PTHR36933">
    <property type="entry name" value="SLL0788 PROTEIN"/>
    <property type="match status" value="1"/>
</dbReference>
<gene>
    <name evidence="4" type="ORF">HDA36_002829</name>
</gene>
<evidence type="ECO:0000313" key="4">
    <source>
        <dbReference type="EMBL" id="MBB5432745.1"/>
    </source>
</evidence>
<feature type="compositionally biased region" description="Low complexity" evidence="1">
    <location>
        <begin position="188"/>
        <end position="200"/>
    </location>
</feature>
<feature type="signal peptide" evidence="2">
    <location>
        <begin position="1"/>
        <end position="22"/>
    </location>
</feature>
<dbReference type="PANTHER" id="PTHR36933:SF1">
    <property type="entry name" value="SLL0788 PROTEIN"/>
    <property type="match status" value="1"/>
</dbReference>
<keyword evidence="5" id="KW-1185">Reference proteome</keyword>
<evidence type="ECO:0000259" key="3">
    <source>
        <dbReference type="Pfam" id="PF03713"/>
    </source>
</evidence>